<dbReference type="EMBL" id="JANBOH010000289">
    <property type="protein sequence ID" value="KAJ1643150.1"/>
    <property type="molecule type" value="Genomic_DNA"/>
</dbReference>
<evidence type="ECO:0000256" key="1">
    <source>
        <dbReference type="ARBA" id="ARBA00004496"/>
    </source>
</evidence>
<evidence type="ECO:0000313" key="5">
    <source>
        <dbReference type="EMBL" id="KAJ1643150.1"/>
    </source>
</evidence>
<comment type="caution">
    <text evidence="5">The sequence shown here is derived from an EMBL/GenBank/DDBJ whole genome shotgun (WGS) entry which is preliminary data.</text>
</comment>
<organism evidence="5 6">
    <name type="scientific">Coemansia asiatica</name>
    <dbReference type="NCBI Taxonomy" id="1052880"/>
    <lineage>
        <taxon>Eukaryota</taxon>
        <taxon>Fungi</taxon>
        <taxon>Fungi incertae sedis</taxon>
        <taxon>Zoopagomycota</taxon>
        <taxon>Kickxellomycotina</taxon>
        <taxon>Kickxellomycetes</taxon>
        <taxon>Kickxellales</taxon>
        <taxon>Kickxellaceae</taxon>
        <taxon>Coemansia</taxon>
    </lineage>
</organism>
<keyword evidence="3" id="KW-0175">Coiled coil</keyword>
<gene>
    <name evidence="5" type="ORF">LPJ64_005043</name>
</gene>
<evidence type="ECO:0000256" key="2">
    <source>
        <dbReference type="ARBA" id="ARBA00022490"/>
    </source>
</evidence>
<evidence type="ECO:0000313" key="6">
    <source>
        <dbReference type="Proteomes" id="UP001145021"/>
    </source>
</evidence>
<dbReference type="GO" id="GO:0007017">
    <property type="term" value="P:microtubule-based process"/>
    <property type="evidence" value="ECO:0007669"/>
    <property type="project" value="InterPro"/>
</dbReference>
<keyword evidence="2" id="KW-0963">Cytoplasm</keyword>
<reference evidence="5" key="1">
    <citation type="submission" date="2022-07" db="EMBL/GenBank/DDBJ databases">
        <title>Phylogenomic reconstructions and comparative analyses of Kickxellomycotina fungi.</title>
        <authorList>
            <person name="Reynolds N.K."/>
            <person name="Stajich J.E."/>
            <person name="Barry K."/>
            <person name="Grigoriev I.V."/>
            <person name="Crous P."/>
            <person name="Smith M.E."/>
        </authorList>
    </citation>
    <scope>NUCLEOTIDE SEQUENCE</scope>
    <source>
        <strain evidence="5">NBRC 105413</strain>
    </source>
</reference>
<keyword evidence="6" id="KW-1185">Reference proteome</keyword>
<proteinExistence type="predicted"/>
<dbReference type="InterPro" id="IPR028133">
    <property type="entry name" value="Dynamitin"/>
</dbReference>
<feature type="compositionally biased region" description="Acidic residues" evidence="4">
    <location>
        <begin position="15"/>
        <end position="27"/>
    </location>
</feature>
<dbReference type="GO" id="GO:0005737">
    <property type="term" value="C:cytoplasm"/>
    <property type="evidence" value="ECO:0007669"/>
    <property type="project" value="UniProtKB-SubCell"/>
</dbReference>
<evidence type="ECO:0000256" key="3">
    <source>
        <dbReference type="SAM" id="Coils"/>
    </source>
</evidence>
<accession>A0A9W8CIF4</accession>
<dbReference type="Pfam" id="PF04912">
    <property type="entry name" value="Dynamitin"/>
    <property type="match status" value="2"/>
</dbReference>
<evidence type="ECO:0008006" key="7">
    <source>
        <dbReference type="Google" id="ProtNLM"/>
    </source>
</evidence>
<dbReference type="PANTHER" id="PTHR15346">
    <property type="entry name" value="DYNACTIN SUBUNIT"/>
    <property type="match status" value="1"/>
</dbReference>
<dbReference type="Proteomes" id="UP001145021">
    <property type="component" value="Unassembled WGS sequence"/>
</dbReference>
<dbReference type="AlphaFoldDB" id="A0A9W8CIF4"/>
<protein>
    <recommendedName>
        <fullName evidence="7">Dynactin subunit 2</fullName>
    </recommendedName>
</protein>
<name>A0A9W8CIF4_9FUNG</name>
<feature type="coiled-coil region" evidence="3">
    <location>
        <begin position="364"/>
        <end position="391"/>
    </location>
</feature>
<sequence>MSAGVASKYSNLPDIDFEQPDVYETPDDPTPMDLDDDEPEQPQSTDILTESITTDQAAQRFRVSSGDVQGKTALVRYQKSLFRTLQLESLKGGLEVSTGIGVSETKEQRLRRLVYETQELKEQLSVDKGEKGEDVRLMELVGGLNEELEKLGRSGLDSSLVDSSLWQRLEIGDTDVEMVVERKRRGKCAEEPLVLEQRIAALEKTLGAVGGSVDRFSAGRSLVDSVVKLRQQMDVLADPNRVDGIQRRIKQVLVDMDRLDIANAQAARAQAALSADDKNLVKLDAAAIKKIDQVYEKLASVDALVELAPATAQRLQSLAKLHVEAADAVARLSRIEREQSSVKEELVTMKEIAGSLKAAIGENSGTLKDNMKSLDARIAALNERVQSLLSK</sequence>
<feature type="region of interest" description="Disordered" evidence="4">
    <location>
        <begin position="1"/>
        <end position="49"/>
    </location>
</feature>
<evidence type="ECO:0000256" key="4">
    <source>
        <dbReference type="SAM" id="MobiDB-lite"/>
    </source>
</evidence>
<comment type="subcellular location">
    <subcellularLocation>
        <location evidence="1">Cytoplasm</location>
    </subcellularLocation>
</comment>
<dbReference type="GO" id="GO:0005869">
    <property type="term" value="C:dynactin complex"/>
    <property type="evidence" value="ECO:0007669"/>
    <property type="project" value="InterPro"/>
</dbReference>